<evidence type="ECO:0000313" key="2">
    <source>
        <dbReference type="EMBL" id="PXW95592.1"/>
    </source>
</evidence>
<protein>
    <submittedName>
        <fullName evidence="2">Thioredoxin-like protein</fullName>
    </submittedName>
</protein>
<organism evidence="2 3">
    <name type="scientific">Sphaerotilus hippei</name>
    <dbReference type="NCBI Taxonomy" id="744406"/>
    <lineage>
        <taxon>Bacteria</taxon>
        <taxon>Pseudomonadati</taxon>
        <taxon>Pseudomonadota</taxon>
        <taxon>Betaproteobacteria</taxon>
        <taxon>Burkholderiales</taxon>
        <taxon>Sphaerotilaceae</taxon>
        <taxon>Sphaerotilus</taxon>
    </lineage>
</organism>
<dbReference type="Proteomes" id="UP000247811">
    <property type="component" value="Unassembled WGS sequence"/>
</dbReference>
<dbReference type="SUPFAM" id="SSF52833">
    <property type="entry name" value="Thioredoxin-like"/>
    <property type="match status" value="1"/>
</dbReference>
<gene>
    <name evidence="2" type="ORF">C7444_109162</name>
</gene>
<reference evidence="2 3" key="1">
    <citation type="submission" date="2018-05" db="EMBL/GenBank/DDBJ databases">
        <title>Genomic Encyclopedia of Type Strains, Phase IV (KMG-IV): sequencing the most valuable type-strain genomes for metagenomic binning, comparative biology and taxonomic classification.</title>
        <authorList>
            <person name="Goeker M."/>
        </authorList>
    </citation>
    <scope>NUCLEOTIDE SEQUENCE [LARGE SCALE GENOMIC DNA]</scope>
    <source>
        <strain evidence="2 3">DSM 566</strain>
    </source>
</reference>
<feature type="region of interest" description="Disordered" evidence="1">
    <location>
        <begin position="1"/>
        <end position="26"/>
    </location>
</feature>
<evidence type="ECO:0000313" key="3">
    <source>
        <dbReference type="Proteomes" id="UP000247811"/>
    </source>
</evidence>
<proteinExistence type="predicted"/>
<sequence length="210" mass="23161">MNTAGGPARTGPRARRAGPAARRSVTPRPGTRLLVTRLLAALLLVAPLLCSRPARAEIPAAYAPMAVRPLPGDDGRIEFDLRPAQQRARQEGKSLYVYLGAADCPYCRRYEAFLREHAPVLAPRFAARYLVVDLHSQLSVTSRHLVLRTEALRLPYADFQRAIGDQRARLLVYPSVWLLDASGRPLMQMPAGAGTFQTVAEQIEILDLVE</sequence>
<dbReference type="EMBL" id="QJJS01000009">
    <property type="protein sequence ID" value="PXW95592.1"/>
    <property type="molecule type" value="Genomic_DNA"/>
</dbReference>
<dbReference type="Gene3D" id="3.40.30.10">
    <property type="entry name" value="Glutaredoxin"/>
    <property type="match status" value="1"/>
</dbReference>
<dbReference type="RefSeq" id="WP_245909523.1">
    <property type="nucleotide sequence ID" value="NZ_QJJS01000009.1"/>
</dbReference>
<keyword evidence="3" id="KW-1185">Reference proteome</keyword>
<dbReference type="InterPro" id="IPR036249">
    <property type="entry name" value="Thioredoxin-like_sf"/>
</dbReference>
<feature type="compositionally biased region" description="Low complexity" evidence="1">
    <location>
        <begin position="1"/>
        <end position="23"/>
    </location>
</feature>
<evidence type="ECO:0000256" key="1">
    <source>
        <dbReference type="SAM" id="MobiDB-lite"/>
    </source>
</evidence>
<accession>A0A318GZF3</accession>
<name>A0A318GZF3_9BURK</name>
<dbReference type="AlphaFoldDB" id="A0A318GZF3"/>
<comment type="caution">
    <text evidence="2">The sequence shown here is derived from an EMBL/GenBank/DDBJ whole genome shotgun (WGS) entry which is preliminary data.</text>
</comment>